<sequence length="158" mass="17790">MEEKPIENESVSRELAEHLNFSESNSSTLKDMQNGVRNVASQIEDIKQSLEHVRSDVDARSEVASKELYDAAHHLDALYDKIDSLERFINIVKQTVNEVTDAVDEAEGFLTNPINLVLDTIKLNTAKSIEVSDLRVPPMRPLNIYRTSDHFPDAPNAD</sequence>
<gene>
    <name evidence="1" type="ORF">AMORRO_LOCUS11959</name>
</gene>
<dbReference type="AlphaFoldDB" id="A0A9N9HNK9"/>
<keyword evidence="2" id="KW-1185">Reference proteome</keyword>
<comment type="caution">
    <text evidence="1">The sequence shown here is derived from an EMBL/GenBank/DDBJ whole genome shotgun (WGS) entry which is preliminary data.</text>
</comment>
<name>A0A9N9HNK9_9GLOM</name>
<accession>A0A9N9HNK9</accession>
<reference evidence="1" key="1">
    <citation type="submission" date="2021-06" db="EMBL/GenBank/DDBJ databases">
        <authorList>
            <person name="Kallberg Y."/>
            <person name="Tangrot J."/>
            <person name="Rosling A."/>
        </authorList>
    </citation>
    <scope>NUCLEOTIDE SEQUENCE</scope>
    <source>
        <strain evidence="1">CL551</strain>
    </source>
</reference>
<evidence type="ECO:0000313" key="2">
    <source>
        <dbReference type="Proteomes" id="UP000789342"/>
    </source>
</evidence>
<evidence type="ECO:0000313" key="1">
    <source>
        <dbReference type="EMBL" id="CAG8698075.1"/>
    </source>
</evidence>
<protein>
    <submittedName>
        <fullName evidence="1">16569_t:CDS:1</fullName>
    </submittedName>
</protein>
<dbReference type="EMBL" id="CAJVPV010016429">
    <property type="protein sequence ID" value="CAG8698075.1"/>
    <property type="molecule type" value="Genomic_DNA"/>
</dbReference>
<proteinExistence type="predicted"/>
<dbReference type="Gene3D" id="1.10.287.1490">
    <property type="match status" value="1"/>
</dbReference>
<dbReference type="Proteomes" id="UP000789342">
    <property type="component" value="Unassembled WGS sequence"/>
</dbReference>
<dbReference type="OrthoDB" id="2372305at2759"/>
<organism evidence="1 2">
    <name type="scientific">Acaulospora morrowiae</name>
    <dbReference type="NCBI Taxonomy" id="94023"/>
    <lineage>
        <taxon>Eukaryota</taxon>
        <taxon>Fungi</taxon>
        <taxon>Fungi incertae sedis</taxon>
        <taxon>Mucoromycota</taxon>
        <taxon>Glomeromycotina</taxon>
        <taxon>Glomeromycetes</taxon>
        <taxon>Diversisporales</taxon>
        <taxon>Acaulosporaceae</taxon>
        <taxon>Acaulospora</taxon>
    </lineage>
</organism>